<feature type="DNA-binding region" evidence="15">
    <location>
        <begin position="717"/>
        <end position="736"/>
    </location>
</feature>
<feature type="domain" description="AAA+ ATPase" evidence="17">
    <location>
        <begin position="301"/>
        <end position="465"/>
    </location>
</feature>
<dbReference type="Pfam" id="PF05970">
    <property type="entry name" value="PIF1"/>
    <property type="match status" value="1"/>
</dbReference>
<dbReference type="PANTHER" id="PTHR47642:SF5">
    <property type="entry name" value="ATP-DEPENDENT DNA HELICASE"/>
    <property type="match status" value="1"/>
</dbReference>
<dbReference type="GO" id="GO:0043139">
    <property type="term" value="F:5'-3' DNA helicase activity"/>
    <property type="evidence" value="ECO:0007669"/>
    <property type="project" value="UniProtKB-UniRule"/>
</dbReference>
<feature type="compositionally biased region" description="Basic and acidic residues" evidence="16">
    <location>
        <begin position="606"/>
        <end position="624"/>
    </location>
</feature>
<dbReference type="GO" id="GO:0016787">
    <property type="term" value="F:hydrolase activity"/>
    <property type="evidence" value="ECO:0007669"/>
    <property type="project" value="UniProtKB-KW"/>
</dbReference>
<keyword evidence="3 15" id="KW-0547">Nucleotide-binding</keyword>
<proteinExistence type="inferred from homology"/>
<dbReference type="AlphaFoldDB" id="A0A7H8QY08"/>
<comment type="similarity">
    <text evidence="15">Belongs to the helicase family. PIF1 subfamily.</text>
</comment>
<dbReference type="Pfam" id="PF21530">
    <property type="entry name" value="Pif1_2B_dom"/>
    <property type="match status" value="1"/>
</dbReference>
<dbReference type="GO" id="GO:0005739">
    <property type="term" value="C:mitochondrion"/>
    <property type="evidence" value="ECO:0007669"/>
    <property type="project" value="UniProtKB-SubCell"/>
</dbReference>
<feature type="region of interest" description="Disordered" evidence="16">
    <location>
        <begin position="126"/>
        <end position="151"/>
    </location>
</feature>
<evidence type="ECO:0000256" key="10">
    <source>
        <dbReference type="ARBA" id="ARBA00023172"/>
    </source>
</evidence>
<keyword evidence="10 15" id="KW-0233">DNA recombination</keyword>
<feature type="compositionally biased region" description="Basic and acidic residues" evidence="16">
    <location>
        <begin position="252"/>
        <end position="261"/>
    </location>
</feature>
<keyword evidence="19" id="KW-1185">Reference proteome</keyword>
<dbReference type="GO" id="GO:0006310">
    <property type="term" value="P:DNA recombination"/>
    <property type="evidence" value="ECO:0007669"/>
    <property type="project" value="UniProtKB-UniRule"/>
</dbReference>
<comment type="catalytic activity">
    <reaction evidence="14 15">
        <text>ATP + H2O = ADP + phosphate + H(+)</text>
        <dbReference type="Rhea" id="RHEA:13065"/>
        <dbReference type="ChEBI" id="CHEBI:15377"/>
        <dbReference type="ChEBI" id="CHEBI:15378"/>
        <dbReference type="ChEBI" id="CHEBI:30616"/>
        <dbReference type="ChEBI" id="CHEBI:43474"/>
        <dbReference type="ChEBI" id="CHEBI:456216"/>
        <dbReference type="EC" id="5.6.2.3"/>
    </reaction>
</comment>
<dbReference type="PANTHER" id="PTHR47642">
    <property type="entry name" value="ATP-DEPENDENT DNA HELICASE"/>
    <property type="match status" value="1"/>
</dbReference>
<dbReference type="GO" id="GO:0005524">
    <property type="term" value="F:ATP binding"/>
    <property type="evidence" value="ECO:0007669"/>
    <property type="project" value="UniProtKB-UniRule"/>
</dbReference>
<dbReference type="HAMAP" id="MF_03176">
    <property type="entry name" value="PIF1"/>
    <property type="match status" value="1"/>
</dbReference>
<comment type="subunit">
    <text evidence="15">Monomer.</text>
</comment>
<dbReference type="CDD" id="cd18037">
    <property type="entry name" value="DEXSc_Pif1_like"/>
    <property type="match status" value="1"/>
</dbReference>
<feature type="region of interest" description="Disordered" evidence="16">
    <location>
        <begin position="177"/>
        <end position="279"/>
    </location>
</feature>
<evidence type="ECO:0000256" key="6">
    <source>
        <dbReference type="ARBA" id="ARBA00022806"/>
    </source>
</evidence>
<evidence type="ECO:0000256" key="14">
    <source>
        <dbReference type="ARBA" id="ARBA00048954"/>
    </source>
</evidence>
<evidence type="ECO:0000313" key="18">
    <source>
        <dbReference type="EMBL" id="QKX58335.1"/>
    </source>
</evidence>
<dbReference type="SUPFAM" id="SSF52540">
    <property type="entry name" value="P-loop containing nucleoside triphosphate hydrolases"/>
    <property type="match status" value="2"/>
</dbReference>
<evidence type="ECO:0000259" key="17">
    <source>
        <dbReference type="SMART" id="SM00382"/>
    </source>
</evidence>
<comment type="cofactor">
    <cofactor evidence="1 15">
        <name>Mg(2+)</name>
        <dbReference type="ChEBI" id="CHEBI:18420"/>
    </cofactor>
</comment>
<evidence type="ECO:0000256" key="8">
    <source>
        <dbReference type="ARBA" id="ARBA00023125"/>
    </source>
</evidence>
<dbReference type="EC" id="5.6.2.3" evidence="15"/>
<dbReference type="GO" id="GO:0003697">
    <property type="term" value="F:single-stranded DNA binding"/>
    <property type="evidence" value="ECO:0007669"/>
    <property type="project" value="UniProtKB-ARBA"/>
</dbReference>
<feature type="region of interest" description="Disordered" evidence="16">
    <location>
        <begin position="606"/>
        <end position="625"/>
    </location>
</feature>
<dbReference type="InterPro" id="IPR051055">
    <property type="entry name" value="PIF1_helicase"/>
</dbReference>
<evidence type="ECO:0000256" key="13">
    <source>
        <dbReference type="ARBA" id="ARBA00023242"/>
    </source>
</evidence>
<feature type="binding site" evidence="15">
    <location>
        <begin position="309"/>
        <end position="316"/>
    </location>
    <ligand>
        <name>ATP</name>
        <dbReference type="ChEBI" id="CHEBI:30616"/>
    </ligand>
</feature>
<evidence type="ECO:0000256" key="3">
    <source>
        <dbReference type="ARBA" id="ARBA00022741"/>
    </source>
</evidence>
<keyword evidence="5 15" id="KW-0378">Hydrolase</keyword>
<name>A0A7H8QY08_TALRU</name>
<keyword evidence="9 15" id="KW-0496">Mitochondrion</keyword>
<dbReference type="InterPro" id="IPR010285">
    <property type="entry name" value="DNA_helicase_pif1-like_DEAD"/>
</dbReference>
<accession>A0A7H8QY08</accession>
<gene>
    <name evidence="15" type="primary">PIF1</name>
    <name evidence="18" type="ORF">TRUGW13939_05457</name>
</gene>
<evidence type="ECO:0000256" key="5">
    <source>
        <dbReference type="ARBA" id="ARBA00022801"/>
    </source>
</evidence>
<sequence>MYFSKSRLRGVVSTQPSTVFFTLRPAAVQQFSASARLKASRGAMFRKAVNNHTAPAKPPLQPNASRANTNSFSASQPTAPIVGAKRKLDMTNSGQSDLGSLHSAVYFEADDFDSDPDLDFEIQHPLPQSQNIIPTSTNPGPGSTSGPTISTNISKVNTVSAYLVQDEIKYPDLPKLEDRHREPAAPPSSAPIPWSSSPPSHHLPPPPPPKKRTIPWQTSESKTDIKNPITPAAQRTTSKKVDLPWNKTASAMKDEQKELRKISKKKLASADDHQKRKPRERVASLFLSDEQKGVLDAVVEKEKSIFFTGSAGTGKSVLMREIIKKLRDKYRRDPDRIAVTASTGLAACNIEGVTLHSFAGIGLGKEPAAELVKKVRKNQKARNRWSRTKVLVVDEVSMVDGDLFDKLEEIARRIRNNGRPFGGIQLVVTGDFFQLPPVPETSTREAKFAFDAATWCTSIQHTILLTHVFRQKDPTFAEMLNEMRLGKISPQTIEAFRSLSRPLDFHDSLEATELFPTRAEVENANAARMRTLSGDVMTFNAIDSGSILDKTHRERLLSNCMAPPTIHLKKGAQVMLIKNMEDTLVNGSVGRVVAFMDESTFDHYRTNEDDFTGDGKEGSDDDSKARKKLRALAHGKEGGVTTGRKWPLVCFVQPDGTERHLLCQPESWKIELPNGEIQAMRTQVPLILAWALSIHKAQGQTLPRVKVDLGKVFEKGQAYVALSRATSQAGLQVSRFDPKKVMVHPKVIGFYSNLTSINAVIKDRSYGGINGGNKRQKLNEDAADDQFSKYMSV</sequence>
<keyword evidence="6 15" id="KW-0347">Helicase</keyword>
<feature type="compositionally biased region" description="Polar residues" evidence="16">
    <location>
        <begin position="62"/>
        <end position="78"/>
    </location>
</feature>
<evidence type="ECO:0000256" key="11">
    <source>
        <dbReference type="ARBA" id="ARBA00023204"/>
    </source>
</evidence>
<comment type="function">
    <text evidence="15">DNA-dependent ATPase and 5'-3' DNA helicase required for the maintenance of both mitochondrial and nuclear genome stability.</text>
</comment>
<evidence type="ECO:0000256" key="7">
    <source>
        <dbReference type="ARBA" id="ARBA00022840"/>
    </source>
</evidence>
<dbReference type="EMBL" id="CP055900">
    <property type="protein sequence ID" value="QKX58335.1"/>
    <property type="molecule type" value="Genomic_DNA"/>
</dbReference>
<dbReference type="SMART" id="SM00382">
    <property type="entry name" value="AAA"/>
    <property type="match status" value="1"/>
</dbReference>
<organism evidence="18 19">
    <name type="scientific">Talaromyces rugulosus</name>
    <name type="common">Penicillium rugulosum</name>
    <dbReference type="NCBI Taxonomy" id="121627"/>
    <lineage>
        <taxon>Eukaryota</taxon>
        <taxon>Fungi</taxon>
        <taxon>Dikarya</taxon>
        <taxon>Ascomycota</taxon>
        <taxon>Pezizomycotina</taxon>
        <taxon>Eurotiomycetes</taxon>
        <taxon>Eurotiomycetidae</taxon>
        <taxon>Eurotiales</taxon>
        <taxon>Trichocomaceae</taxon>
        <taxon>Talaromyces</taxon>
        <taxon>Talaromyces sect. Islandici</taxon>
    </lineage>
</organism>
<dbReference type="InterPro" id="IPR027417">
    <property type="entry name" value="P-loop_NTPase"/>
</dbReference>
<dbReference type="FunFam" id="3.40.50.300:FF:001226">
    <property type="entry name" value="ATP-dependent DNA helicase PIF1"/>
    <property type="match status" value="1"/>
</dbReference>
<dbReference type="Proteomes" id="UP000509510">
    <property type="component" value="Chromosome III"/>
</dbReference>
<evidence type="ECO:0000313" key="19">
    <source>
        <dbReference type="Proteomes" id="UP000509510"/>
    </source>
</evidence>
<dbReference type="GO" id="GO:0005730">
    <property type="term" value="C:nucleolus"/>
    <property type="evidence" value="ECO:0007669"/>
    <property type="project" value="UniProtKB-SubCell"/>
</dbReference>
<keyword evidence="12 15" id="KW-0413">Isomerase</keyword>
<dbReference type="OrthoDB" id="432234at2759"/>
<dbReference type="InterPro" id="IPR003593">
    <property type="entry name" value="AAA+_ATPase"/>
</dbReference>
<dbReference type="GO" id="GO:0006281">
    <property type="term" value="P:DNA repair"/>
    <property type="evidence" value="ECO:0007669"/>
    <property type="project" value="UniProtKB-UniRule"/>
</dbReference>
<evidence type="ECO:0000256" key="16">
    <source>
        <dbReference type="SAM" id="MobiDB-lite"/>
    </source>
</evidence>
<keyword evidence="13 15" id="KW-0539">Nucleus</keyword>
<dbReference type="CDD" id="cd18809">
    <property type="entry name" value="SF1_C_RecD"/>
    <property type="match status" value="1"/>
</dbReference>
<evidence type="ECO:0000256" key="15">
    <source>
        <dbReference type="HAMAP-Rule" id="MF_03176"/>
    </source>
</evidence>
<keyword evidence="7 15" id="KW-0067">ATP-binding</keyword>
<evidence type="ECO:0000256" key="1">
    <source>
        <dbReference type="ARBA" id="ARBA00001946"/>
    </source>
</evidence>
<evidence type="ECO:0000256" key="2">
    <source>
        <dbReference type="ARBA" id="ARBA00004604"/>
    </source>
</evidence>
<dbReference type="InterPro" id="IPR049163">
    <property type="entry name" value="Pif1-like_2B_dom"/>
</dbReference>
<feature type="region of interest" description="Disordered" evidence="16">
    <location>
        <begin position="52"/>
        <end position="80"/>
    </location>
</feature>
<keyword evidence="11 15" id="KW-0234">DNA repair</keyword>
<keyword evidence="8 15" id="KW-0238">DNA-binding</keyword>
<keyword evidence="4 15" id="KW-0227">DNA damage</keyword>
<evidence type="ECO:0000256" key="12">
    <source>
        <dbReference type="ARBA" id="ARBA00023235"/>
    </source>
</evidence>
<dbReference type="GO" id="GO:0000723">
    <property type="term" value="P:telomere maintenance"/>
    <property type="evidence" value="ECO:0007669"/>
    <property type="project" value="InterPro"/>
</dbReference>
<reference evidence="19" key="1">
    <citation type="submission" date="2020-06" db="EMBL/GenBank/DDBJ databases">
        <title>A chromosome-scale genome assembly of Talaromyces rugulosus W13939.</title>
        <authorList>
            <person name="Wang B."/>
            <person name="Guo L."/>
            <person name="Ye K."/>
            <person name="Wang L."/>
        </authorList>
    </citation>
    <scope>NUCLEOTIDE SEQUENCE [LARGE SCALE GENOMIC DNA]</scope>
    <source>
        <strain evidence="19">W13939</strain>
    </source>
</reference>
<dbReference type="InterPro" id="IPR048293">
    <property type="entry name" value="PIF1_RRM3_pfh1"/>
</dbReference>
<protein>
    <recommendedName>
        <fullName evidence="15">ATP-dependent DNA helicase PIF1</fullName>
        <ecNumber evidence="15">5.6.2.3</ecNumber>
    </recommendedName>
    <alternativeName>
        <fullName evidence="15">DNA 5'-3' helicase PIF1</fullName>
    </alternativeName>
    <alternativeName>
        <fullName evidence="15">DNA repair and recombination helicase PIF1</fullName>
    </alternativeName>
</protein>
<dbReference type="Gene3D" id="3.40.50.300">
    <property type="entry name" value="P-loop containing nucleotide triphosphate hydrolases"/>
    <property type="match status" value="1"/>
</dbReference>
<evidence type="ECO:0000256" key="9">
    <source>
        <dbReference type="ARBA" id="ARBA00023128"/>
    </source>
</evidence>
<evidence type="ECO:0000256" key="4">
    <source>
        <dbReference type="ARBA" id="ARBA00022763"/>
    </source>
</evidence>
<comment type="subcellular location">
    <subcellularLocation>
        <location evidence="2">Nucleus</location>
        <location evidence="2">Nucleolus</location>
    </subcellularLocation>
    <subcellularLocation>
        <location evidence="15">Nucleus</location>
    </subcellularLocation>
    <subcellularLocation>
        <location evidence="15">Mitochondrion</location>
    </subcellularLocation>
</comment>
<feature type="compositionally biased region" description="Low complexity" evidence="16">
    <location>
        <begin position="191"/>
        <end position="200"/>
    </location>
</feature>